<dbReference type="Gene3D" id="3.30.70.890">
    <property type="entry name" value="GHMP kinase, C-terminal domain"/>
    <property type="match status" value="1"/>
</dbReference>
<dbReference type="Gene3D" id="3.30.230.10">
    <property type="match status" value="1"/>
</dbReference>
<evidence type="ECO:0000313" key="12">
    <source>
        <dbReference type="Proteomes" id="UP001356170"/>
    </source>
</evidence>
<dbReference type="InterPro" id="IPR014721">
    <property type="entry name" value="Ribsml_uS5_D2-typ_fold_subgr"/>
</dbReference>
<feature type="binding site" evidence="7">
    <location>
        <begin position="96"/>
        <end position="106"/>
    </location>
    <ligand>
        <name>ATP</name>
        <dbReference type="ChEBI" id="CHEBI:30616"/>
    </ligand>
</feature>
<dbReference type="PANTHER" id="PTHR20861:SF1">
    <property type="entry name" value="HOMOSERINE KINASE"/>
    <property type="match status" value="1"/>
</dbReference>
<dbReference type="InterPro" id="IPR006204">
    <property type="entry name" value="GHMP_kinase_N_dom"/>
</dbReference>
<keyword evidence="5 7" id="KW-0418">Kinase</keyword>
<evidence type="ECO:0000256" key="1">
    <source>
        <dbReference type="ARBA" id="ARBA00022605"/>
    </source>
</evidence>
<comment type="caution">
    <text evidence="11">The sequence shown here is derived from an EMBL/GenBank/DDBJ whole genome shotgun (WGS) entry which is preliminary data.</text>
</comment>
<dbReference type="InterPro" id="IPR013750">
    <property type="entry name" value="GHMP_kinase_C_dom"/>
</dbReference>
<evidence type="ECO:0000256" key="2">
    <source>
        <dbReference type="ARBA" id="ARBA00022679"/>
    </source>
</evidence>
<dbReference type="Proteomes" id="UP001356170">
    <property type="component" value="Unassembled WGS sequence"/>
</dbReference>
<evidence type="ECO:0000256" key="4">
    <source>
        <dbReference type="ARBA" id="ARBA00022741"/>
    </source>
</evidence>
<comment type="pathway">
    <text evidence="7">Amino-acid biosynthesis; L-threonine biosynthesis; L-threonine from L-aspartate: step 4/5.</text>
</comment>
<evidence type="ECO:0000259" key="10">
    <source>
        <dbReference type="Pfam" id="PF08544"/>
    </source>
</evidence>
<reference evidence="11 12" key="1">
    <citation type="submission" date="2024-01" db="EMBL/GenBank/DDBJ databases">
        <title>Novel species of the genus Luteimonas isolated from rivers.</title>
        <authorList>
            <person name="Lu H."/>
        </authorList>
    </citation>
    <scope>NUCLEOTIDE SEQUENCE [LARGE SCALE GENOMIC DNA]</scope>
    <source>
        <strain evidence="11 12">FXH3W</strain>
    </source>
</reference>
<dbReference type="PIRSF" id="PIRSF000676">
    <property type="entry name" value="Homoser_kin"/>
    <property type="match status" value="1"/>
</dbReference>
<dbReference type="RefSeq" id="WP_331703029.1">
    <property type="nucleotide sequence ID" value="NZ_JAZHBO010000001.1"/>
</dbReference>
<keyword evidence="3 7" id="KW-0791">Threonine biosynthesis</keyword>
<keyword evidence="12" id="KW-1185">Reference proteome</keyword>
<dbReference type="Pfam" id="PF00288">
    <property type="entry name" value="GHMP_kinases_N"/>
    <property type="match status" value="1"/>
</dbReference>
<dbReference type="SUPFAM" id="SSF54211">
    <property type="entry name" value="Ribosomal protein S5 domain 2-like"/>
    <property type="match status" value="1"/>
</dbReference>
<dbReference type="PRINTS" id="PR00958">
    <property type="entry name" value="HOMSERKINASE"/>
</dbReference>
<dbReference type="SUPFAM" id="SSF55060">
    <property type="entry name" value="GHMP Kinase, C-terminal domain"/>
    <property type="match status" value="1"/>
</dbReference>
<dbReference type="InterPro" id="IPR000870">
    <property type="entry name" value="Homoserine_kinase"/>
</dbReference>
<feature type="domain" description="GHMP kinase N-terminal" evidence="9">
    <location>
        <begin position="68"/>
        <end position="155"/>
    </location>
</feature>
<dbReference type="InterPro" id="IPR020568">
    <property type="entry name" value="Ribosomal_Su5_D2-typ_SF"/>
</dbReference>
<dbReference type="EC" id="2.7.1.39" evidence="7 8"/>
<dbReference type="GO" id="GO:0004413">
    <property type="term" value="F:homoserine kinase activity"/>
    <property type="evidence" value="ECO:0007669"/>
    <property type="project" value="UniProtKB-EC"/>
</dbReference>
<comment type="similarity">
    <text evidence="7">Belongs to the GHMP kinase family. Homoserine kinase subfamily.</text>
</comment>
<comment type="subcellular location">
    <subcellularLocation>
        <location evidence="7">Cytoplasm</location>
    </subcellularLocation>
</comment>
<keyword evidence="1 7" id="KW-0028">Amino-acid biosynthesis</keyword>
<dbReference type="NCBIfam" id="NF002288">
    <property type="entry name" value="PRK01212.1-4"/>
    <property type="match status" value="1"/>
</dbReference>
<evidence type="ECO:0000256" key="8">
    <source>
        <dbReference type="NCBIfam" id="TIGR00191"/>
    </source>
</evidence>
<gene>
    <name evidence="7" type="primary">thrB</name>
    <name evidence="11" type="ORF">V3390_01315</name>
</gene>
<keyword evidence="7" id="KW-0963">Cytoplasm</keyword>
<dbReference type="InterPro" id="IPR036554">
    <property type="entry name" value="GHMP_kinase_C_sf"/>
</dbReference>
<evidence type="ECO:0000256" key="7">
    <source>
        <dbReference type="HAMAP-Rule" id="MF_00384"/>
    </source>
</evidence>
<comment type="catalytic activity">
    <reaction evidence="7">
        <text>L-homoserine + ATP = O-phospho-L-homoserine + ADP + H(+)</text>
        <dbReference type="Rhea" id="RHEA:13985"/>
        <dbReference type="ChEBI" id="CHEBI:15378"/>
        <dbReference type="ChEBI" id="CHEBI:30616"/>
        <dbReference type="ChEBI" id="CHEBI:57476"/>
        <dbReference type="ChEBI" id="CHEBI:57590"/>
        <dbReference type="ChEBI" id="CHEBI:456216"/>
        <dbReference type="EC" id="2.7.1.39"/>
    </reaction>
</comment>
<organism evidence="11 12">
    <name type="scientific">Aquilutibacter rugosus</name>
    <dbReference type="NCBI Taxonomy" id="3115820"/>
    <lineage>
        <taxon>Bacteria</taxon>
        <taxon>Pseudomonadati</taxon>
        <taxon>Pseudomonadota</taxon>
        <taxon>Gammaproteobacteria</taxon>
        <taxon>Lysobacterales</taxon>
        <taxon>Lysobacteraceae</taxon>
        <taxon>Aquilutibacter</taxon>
    </lineage>
</organism>
<evidence type="ECO:0000256" key="6">
    <source>
        <dbReference type="ARBA" id="ARBA00022840"/>
    </source>
</evidence>
<dbReference type="Pfam" id="PF08544">
    <property type="entry name" value="GHMP_kinases_C"/>
    <property type="match status" value="1"/>
</dbReference>
<name>A0ABU7UYL5_9GAMM</name>
<proteinExistence type="inferred from homology"/>
<sequence length="309" mass="32366">MPSTPRAQAFSPGSVGNIGVGFDLFGHTIAAVRDEAIVTRTEQPGVRLLDIRGSIEGIATIPRSTETNTAARAVQALCDSLSLPFGFEIELIKGIPLNAGLGGSASSAVAALVAANALLDTPLSRDALIPLAVEGEFASSQSRQTDNVAPMLLGGVVFAFEGQVQRFELPATWHAAVARPHISLRTLDSRQVLREPFGLDLITSHCANLTRFVLGLERCDATLIAAGLRDVLVEPRRAALIPNFHAVQAAALEHGALGCSISGAGPSVFAWFTDADRAHAAASAMAGEFTVPSDTFVTPINGIRAERID</sequence>
<evidence type="ECO:0000313" key="11">
    <source>
        <dbReference type="EMBL" id="MEF2154881.1"/>
    </source>
</evidence>
<comment type="function">
    <text evidence="7">Catalyzes the ATP-dependent phosphorylation of L-homoserine to L-homoserine phosphate.</text>
</comment>
<dbReference type="NCBIfam" id="TIGR00191">
    <property type="entry name" value="thrB"/>
    <property type="match status" value="1"/>
</dbReference>
<keyword evidence="2 7" id="KW-0808">Transferase</keyword>
<dbReference type="EMBL" id="JAZHBO010000001">
    <property type="protein sequence ID" value="MEF2154881.1"/>
    <property type="molecule type" value="Genomic_DNA"/>
</dbReference>
<accession>A0ABU7UYL5</accession>
<protein>
    <recommendedName>
        <fullName evidence="7 8">Homoserine kinase</fullName>
        <shortName evidence="7">HK</shortName>
        <shortName evidence="7">HSK</shortName>
        <ecNumber evidence="7 8">2.7.1.39</ecNumber>
    </recommendedName>
</protein>
<evidence type="ECO:0000256" key="3">
    <source>
        <dbReference type="ARBA" id="ARBA00022697"/>
    </source>
</evidence>
<feature type="domain" description="GHMP kinase C-terminal" evidence="10">
    <location>
        <begin position="221"/>
        <end position="286"/>
    </location>
</feature>
<keyword evidence="4 7" id="KW-0547">Nucleotide-binding</keyword>
<dbReference type="PANTHER" id="PTHR20861">
    <property type="entry name" value="HOMOSERINE/4-DIPHOSPHOCYTIDYL-2-C-METHYL-D-ERYTHRITOL KINASE"/>
    <property type="match status" value="1"/>
</dbReference>
<evidence type="ECO:0000259" key="9">
    <source>
        <dbReference type="Pfam" id="PF00288"/>
    </source>
</evidence>
<evidence type="ECO:0000256" key="5">
    <source>
        <dbReference type="ARBA" id="ARBA00022777"/>
    </source>
</evidence>
<dbReference type="HAMAP" id="MF_00384">
    <property type="entry name" value="Homoser_kinase"/>
    <property type="match status" value="1"/>
</dbReference>
<keyword evidence="6 7" id="KW-0067">ATP-binding</keyword>